<reference evidence="2" key="1">
    <citation type="journal article" date="2020" name="mSystems">
        <title>Genome- and Community-Level Interaction Insights into Carbon Utilization and Element Cycling Functions of Hydrothermarchaeota in Hydrothermal Sediment.</title>
        <authorList>
            <person name="Zhou Z."/>
            <person name="Liu Y."/>
            <person name="Xu W."/>
            <person name="Pan J."/>
            <person name="Luo Z.H."/>
            <person name="Li M."/>
        </authorList>
    </citation>
    <scope>NUCLEOTIDE SEQUENCE [LARGE SCALE GENOMIC DNA]</scope>
    <source>
        <strain evidence="2">SpSt-110</strain>
    </source>
</reference>
<dbReference type="PANTHER" id="PTHR13754:SF13">
    <property type="entry name" value="METALLO-BETA-LACTAMASE SUPERFAMILY PROTEIN (AFU_ORTHOLOGUE AFUA_3G07630)"/>
    <property type="match status" value="1"/>
</dbReference>
<comment type="caution">
    <text evidence="2">The sequence shown here is derived from an EMBL/GenBank/DDBJ whole genome shotgun (WGS) entry which is preliminary data.</text>
</comment>
<dbReference type="InterPro" id="IPR001279">
    <property type="entry name" value="Metallo-B-lactamas"/>
</dbReference>
<dbReference type="EMBL" id="DRYK01000055">
    <property type="protein sequence ID" value="HHP67928.1"/>
    <property type="molecule type" value="Genomic_DNA"/>
</dbReference>
<organism evidence="2">
    <name type="scientific">Thermogladius calderae</name>
    <dbReference type="NCBI Taxonomy" id="1200300"/>
    <lineage>
        <taxon>Archaea</taxon>
        <taxon>Thermoproteota</taxon>
        <taxon>Thermoprotei</taxon>
        <taxon>Desulfurococcales</taxon>
        <taxon>Desulfurococcaceae</taxon>
        <taxon>Thermogladius</taxon>
    </lineage>
</organism>
<dbReference type="CDD" id="cd07713">
    <property type="entry name" value="DHPS-like_MBL-fold"/>
    <property type="match status" value="1"/>
</dbReference>
<dbReference type="InterPro" id="IPR036866">
    <property type="entry name" value="RibonucZ/Hydroxyglut_hydro"/>
</dbReference>
<evidence type="ECO:0000259" key="1">
    <source>
        <dbReference type="SMART" id="SM00849"/>
    </source>
</evidence>
<dbReference type="GO" id="GO:0016787">
    <property type="term" value="F:hydrolase activity"/>
    <property type="evidence" value="ECO:0007669"/>
    <property type="project" value="UniProtKB-KW"/>
</dbReference>
<accession>A0A7J3XYU6</accession>
<dbReference type="InterPro" id="IPR041712">
    <property type="entry name" value="DHPS-like_MBL-fold"/>
</dbReference>
<evidence type="ECO:0000313" key="2">
    <source>
        <dbReference type="EMBL" id="HHP67928.1"/>
    </source>
</evidence>
<protein>
    <submittedName>
        <fullName evidence="2">MBL fold metallo-hydrolase</fullName>
    </submittedName>
</protein>
<gene>
    <name evidence="2" type="ORF">ENM60_03965</name>
</gene>
<dbReference type="InterPro" id="IPR052926">
    <property type="entry name" value="Metallo-beta-lactamase_dom"/>
</dbReference>
<keyword evidence="2" id="KW-0378">Hydrolase</keyword>
<dbReference type="AlphaFoldDB" id="A0A7J3XYU6"/>
<dbReference type="GO" id="GO:0016740">
    <property type="term" value="F:transferase activity"/>
    <property type="evidence" value="ECO:0007669"/>
    <property type="project" value="TreeGrafter"/>
</dbReference>
<dbReference type="SUPFAM" id="SSF56281">
    <property type="entry name" value="Metallo-hydrolase/oxidoreductase"/>
    <property type="match status" value="1"/>
</dbReference>
<proteinExistence type="predicted"/>
<sequence>MGCLSTRVYVLSGGRGARRGFYSRRGLALGIEYEDKYLLFDTGPDSSLLSSNSTQAGFPLNLVEFVVISHSHTPHIGGLEAVGWESPFTKAFLPYGSLENLGRQVWRKQLTPVEVVRETEIVKGVFVSRPYHGPPWEHFLLVESGKGVGEYILFSGCFHPGVDVVLNDLEKKFRIRAVVGGFHLEQAPFNVVEKVAEALALRLGIREVYPLHCSGSLIGDILSKEYKVRVTYLNTGDTIEL</sequence>
<dbReference type="SMART" id="SM00849">
    <property type="entry name" value="Lactamase_B"/>
    <property type="match status" value="1"/>
</dbReference>
<dbReference type="PANTHER" id="PTHR13754">
    <property type="entry name" value="METALLO-BETA-LACTAMASE SUPERFAMILY PROTEIN"/>
    <property type="match status" value="1"/>
</dbReference>
<name>A0A7J3XYU6_9CREN</name>
<dbReference type="Gene3D" id="3.60.15.10">
    <property type="entry name" value="Ribonuclease Z/Hydroxyacylglutathione hydrolase-like"/>
    <property type="match status" value="1"/>
</dbReference>
<dbReference type="Pfam" id="PF23023">
    <property type="entry name" value="Anti-Pycsar_Apyc1"/>
    <property type="match status" value="1"/>
</dbReference>
<feature type="domain" description="Metallo-beta-lactamase" evidence="1">
    <location>
        <begin position="25"/>
        <end position="212"/>
    </location>
</feature>